<proteinExistence type="predicted"/>
<dbReference type="OrthoDB" id="3200163at2759"/>
<keyword evidence="1" id="KW-0732">Signal</keyword>
<dbReference type="InterPro" id="IPR050309">
    <property type="entry name" value="Type-B_Carboxylest/Lipase"/>
</dbReference>
<dbReference type="Pfam" id="PF00135">
    <property type="entry name" value="COesterase"/>
    <property type="match status" value="1"/>
</dbReference>
<dbReference type="Proteomes" id="UP000683360">
    <property type="component" value="Unassembled WGS sequence"/>
</dbReference>
<evidence type="ECO:0000313" key="3">
    <source>
        <dbReference type="EMBL" id="CAG2204227.1"/>
    </source>
</evidence>
<dbReference type="InterPro" id="IPR019819">
    <property type="entry name" value="Carboxylesterase_B_CS"/>
</dbReference>
<organism evidence="3 4">
    <name type="scientific">Mytilus edulis</name>
    <name type="common">Blue mussel</name>
    <dbReference type="NCBI Taxonomy" id="6550"/>
    <lineage>
        <taxon>Eukaryota</taxon>
        <taxon>Metazoa</taxon>
        <taxon>Spiralia</taxon>
        <taxon>Lophotrochozoa</taxon>
        <taxon>Mollusca</taxon>
        <taxon>Bivalvia</taxon>
        <taxon>Autobranchia</taxon>
        <taxon>Pteriomorphia</taxon>
        <taxon>Mytilida</taxon>
        <taxon>Mytiloidea</taxon>
        <taxon>Mytilidae</taxon>
        <taxon>Mytilinae</taxon>
        <taxon>Mytilus</taxon>
    </lineage>
</organism>
<evidence type="ECO:0000313" key="4">
    <source>
        <dbReference type="Proteomes" id="UP000683360"/>
    </source>
</evidence>
<keyword evidence="4" id="KW-1185">Reference proteome</keyword>
<dbReference type="InterPro" id="IPR002018">
    <property type="entry name" value="CarbesteraseB"/>
</dbReference>
<dbReference type="AlphaFoldDB" id="A0A8S3RGN1"/>
<dbReference type="PANTHER" id="PTHR11559">
    <property type="entry name" value="CARBOXYLESTERASE"/>
    <property type="match status" value="1"/>
</dbReference>
<evidence type="ECO:0000259" key="2">
    <source>
        <dbReference type="Pfam" id="PF00135"/>
    </source>
</evidence>
<dbReference type="InterPro" id="IPR029058">
    <property type="entry name" value="AB_hydrolase_fold"/>
</dbReference>
<reference evidence="3" key="1">
    <citation type="submission" date="2021-03" db="EMBL/GenBank/DDBJ databases">
        <authorList>
            <person name="Bekaert M."/>
        </authorList>
    </citation>
    <scope>NUCLEOTIDE SEQUENCE</scope>
</reference>
<feature type="signal peptide" evidence="1">
    <location>
        <begin position="1"/>
        <end position="23"/>
    </location>
</feature>
<evidence type="ECO:0000256" key="1">
    <source>
        <dbReference type="SAM" id="SignalP"/>
    </source>
</evidence>
<protein>
    <submittedName>
        <fullName evidence="3">Fumonisin B1 esterase,Cholinesterase,Acetylcholinesterase</fullName>
    </submittedName>
</protein>
<dbReference type="Gene3D" id="3.40.50.1820">
    <property type="entry name" value="alpha/beta hydrolase"/>
    <property type="match status" value="1"/>
</dbReference>
<comment type="caution">
    <text evidence="3">The sequence shown here is derived from an EMBL/GenBank/DDBJ whole genome shotgun (WGS) entry which is preliminary data.</text>
</comment>
<dbReference type="EMBL" id="CAJPWZ010000941">
    <property type="protein sequence ID" value="CAG2204227.1"/>
    <property type="molecule type" value="Genomic_DNA"/>
</dbReference>
<feature type="domain" description="Carboxylesterase type B" evidence="2">
    <location>
        <begin position="28"/>
        <end position="219"/>
    </location>
</feature>
<accession>A0A8S3RGN1</accession>
<feature type="chain" id="PRO_5035800977" evidence="1">
    <location>
        <begin position="24"/>
        <end position="221"/>
    </location>
</feature>
<dbReference type="PROSITE" id="PS00941">
    <property type="entry name" value="CARBOXYLESTERASE_B_2"/>
    <property type="match status" value="1"/>
</dbReference>
<gene>
    <name evidence="3" type="ORF">MEDL_18690</name>
</gene>
<name>A0A8S3RGN1_MYTED</name>
<dbReference type="SUPFAM" id="SSF53474">
    <property type="entry name" value="alpha/beta-Hydrolases"/>
    <property type="match status" value="1"/>
</dbReference>
<sequence>MAMYSVLNLLILKTFLCIIAVNSFLLNNPVVETDCGAVEGIGTSVNEFKGIPYAEPPVGNLRWKPPVPKSKTAQNCWTGTLKANTFGNSCYQRGMVNKSITFGSEDCLYLNVWTPNTNKNANLHVMVWIHGGFLNYLNGNWPAYSPSEELVKATNMVYVSMNYRLNAFGFMALDLLSQRSPNRTSGNYGFMDQILALQWVQRNIHNFGGNKNSVSKIVGEG</sequence>